<reference evidence="1" key="2">
    <citation type="submission" date="2021-01" db="EMBL/GenBank/DDBJ databases">
        <authorList>
            <person name="Schikora-Tamarit M.A."/>
        </authorList>
    </citation>
    <scope>NUCLEOTIDE SEQUENCE</scope>
    <source>
        <strain evidence="1">CBS6341</strain>
    </source>
</reference>
<accession>A0A9P8TI17</accession>
<evidence type="ECO:0000313" key="2">
    <source>
        <dbReference type="Proteomes" id="UP000769528"/>
    </source>
</evidence>
<dbReference type="AlphaFoldDB" id="A0A9P8TI17"/>
<dbReference type="Proteomes" id="UP000769528">
    <property type="component" value="Unassembled WGS sequence"/>
</dbReference>
<proteinExistence type="predicted"/>
<organism evidence="1 2">
    <name type="scientific">Wickerhamomyces mucosus</name>
    <dbReference type="NCBI Taxonomy" id="1378264"/>
    <lineage>
        <taxon>Eukaryota</taxon>
        <taxon>Fungi</taxon>
        <taxon>Dikarya</taxon>
        <taxon>Ascomycota</taxon>
        <taxon>Saccharomycotina</taxon>
        <taxon>Saccharomycetes</taxon>
        <taxon>Phaffomycetales</taxon>
        <taxon>Wickerhamomycetaceae</taxon>
        <taxon>Wickerhamomyces</taxon>
    </lineage>
</organism>
<keyword evidence="2" id="KW-1185">Reference proteome</keyword>
<reference evidence="1" key="1">
    <citation type="journal article" date="2021" name="Open Biol.">
        <title>Shared evolutionary footprints suggest mitochondrial oxidative damage underlies multiple complex I losses in fungi.</title>
        <authorList>
            <person name="Schikora-Tamarit M.A."/>
            <person name="Marcet-Houben M."/>
            <person name="Nosek J."/>
            <person name="Gabaldon T."/>
        </authorList>
    </citation>
    <scope>NUCLEOTIDE SEQUENCE</scope>
    <source>
        <strain evidence="1">CBS6341</strain>
    </source>
</reference>
<dbReference type="EMBL" id="JAEUBF010000315">
    <property type="protein sequence ID" value="KAH3679400.1"/>
    <property type="molecule type" value="Genomic_DNA"/>
</dbReference>
<sequence>MSTHAPQFENPAIESVLSSIAPTVMASGALAGDTRQESMFALPAATTTTNPEETATDIAWFRILFLIAPNDKLTTPETLFSFL</sequence>
<gene>
    <name evidence="1" type="ORF">WICMUC_001020</name>
</gene>
<protein>
    <submittedName>
        <fullName evidence="1">Uncharacterized protein</fullName>
    </submittedName>
</protein>
<evidence type="ECO:0000313" key="1">
    <source>
        <dbReference type="EMBL" id="KAH3679400.1"/>
    </source>
</evidence>
<comment type="caution">
    <text evidence="1">The sequence shown here is derived from an EMBL/GenBank/DDBJ whole genome shotgun (WGS) entry which is preliminary data.</text>
</comment>
<name>A0A9P8TI17_9ASCO</name>